<feature type="domain" description="Beta-lactamase-related" evidence="3">
    <location>
        <begin position="29"/>
        <end position="364"/>
    </location>
</feature>
<evidence type="ECO:0000313" key="4">
    <source>
        <dbReference type="EMBL" id="OHU92582.1"/>
    </source>
</evidence>
<keyword evidence="1" id="KW-1133">Transmembrane helix</keyword>
<reference evidence="4 5" key="1">
    <citation type="submission" date="2016-09" db="EMBL/GenBank/DDBJ databases">
        <title>Pseudoalteromonas amylolytica sp. nov., isolated from the surface seawater.</title>
        <authorList>
            <person name="Wu Y.-H."/>
            <person name="Cheng H."/>
            <person name="Jin X.-B."/>
            <person name="Wang C.-S."/>
            <person name="Xu X.-W."/>
        </authorList>
    </citation>
    <scope>NUCLEOTIDE SEQUENCE [LARGE SCALE GENOMIC DNA]</scope>
    <source>
        <strain evidence="4 5">JW1</strain>
    </source>
</reference>
<evidence type="ECO:0000259" key="3">
    <source>
        <dbReference type="Pfam" id="PF00144"/>
    </source>
</evidence>
<feature type="transmembrane region" description="Helical" evidence="1">
    <location>
        <begin position="576"/>
        <end position="595"/>
    </location>
</feature>
<dbReference type="PANTHER" id="PTHR46825">
    <property type="entry name" value="D-ALANYL-D-ALANINE-CARBOXYPEPTIDASE/ENDOPEPTIDASE AMPH"/>
    <property type="match status" value="1"/>
</dbReference>
<keyword evidence="5" id="KW-1185">Reference proteome</keyword>
<feature type="transmembrane region" description="Helical" evidence="1">
    <location>
        <begin position="512"/>
        <end position="530"/>
    </location>
</feature>
<dbReference type="InterPro" id="IPR050491">
    <property type="entry name" value="AmpC-like"/>
</dbReference>
<dbReference type="Gene3D" id="3.40.710.10">
    <property type="entry name" value="DD-peptidase/beta-lactamase superfamily"/>
    <property type="match status" value="1"/>
</dbReference>
<comment type="caution">
    <text evidence="4">The sequence shown here is derived from an EMBL/GenBank/DDBJ whole genome shotgun (WGS) entry which is preliminary data.</text>
</comment>
<evidence type="ECO:0000313" key="5">
    <source>
        <dbReference type="Proteomes" id="UP000179786"/>
    </source>
</evidence>
<keyword evidence="1" id="KW-0812">Transmembrane</keyword>
<proteinExistence type="predicted"/>
<dbReference type="Proteomes" id="UP000179786">
    <property type="component" value="Unassembled WGS sequence"/>
</dbReference>
<dbReference type="InterPro" id="IPR012338">
    <property type="entry name" value="Beta-lactam/transpept-like"/>
</dbReference>
<feature type="signal peptide" evidence="2">
    <location>
        <begin position="1"/>
        <end position="22"/>
    </location>
</feature>
<accession>A0A1S1MXX6</accession>
<dbReference type="SUPFAM" id="SSF56601">
    <property type="entry name" value="beta-lactamase/transpeptidase-like"/>
    <property type="match status" value="1"/>
</dbReference>
<name>A0A1S1MXX6_9GAMM</name>
<dbReference type="Pfam" id="PF00144">
    <property type="entry name" value="Beta-lactamase"/>
    <property type="match status" value="1"/>
</dbReference>
<organism evidence="4 5">
    <name type="scientific">Pseudoalteromonas amylolytica</name>
    <dbReference type="NCBI Taxonomy" id="1859457"/>
    <lineage>
        <taxon>Bacteria</taxon>
        <taxon>Pseudomonadati</taxon>
        <taxon>Pseudomonadota</taxon>
        <taxon>Gammaproteobacteria</taxon>
        <taxon>Alteromonadales</taxon>
        <taxon>Pseudoalteromonadaceae</taxon>
        <taxon>Pseudoalteromonas</taxon>
    </lineage>
</organism>
<feature type="transmembrane region" description="Helical" evidence="1">
    <location>
        <begin position="542"/>
        <end position="564"/>
    </location>
</feature>
<feature type="chain" id="PRO_5010280217" description="Beta-lactamase-related domain-containing protein" evidence="2">
    <location>
        <begin position="23"/>
        <end position="602"/>
    </location>
</feature>
<dbReference type="PANTHER" id="PTHR46825:SF9">
    <property type="entry name" value="BETA-LACTAMASE-RELATED DOMAIN-CONTAINING PROTEIN"/>
    <property type="match status" value="1"/>
</dbReference>
<keyword evidence="2" id="KW-0732">Signal</keyword>
<gene>
    <name evidence="4" type="ORF">BET10_03740</name>
</gene>
<evidence type="ECO:0000256" key="1">
    <source>
        <dbReference type="SAM" id="Phobius"/>
    </source>
</evidence>
<keyword evidence="1" id="KW-0472">Membrane</keyword>
<feature type="transmembrane region" description="Helical" evidence="1">
    <location>
        <begin position="475"/>
        <end position="500"/>
    </location>
</feature>
<dbReference type="STRING" id="1859457.BET10_03740"/>
<evidence type="ECO:0000256" key="2">
    <source>
        <dbReference type="SAM" id="SignalP"/>
    </source>
</evidence>
<dbReference type="RefSeq" id="WP_070983142.1">
    <property type="nucleotide sequence ID" value="NZ_MKJU01000006.1"/>
</dbReference>
<dbReference type="EMBL" id="MKJU01000006">
    <property type="protein sequence ID" value="OHU92582.1"/>
    <property type="molecule type" value="Genomic_DNA"/>
</dbReference>
<dbReference type="AlphaFoldDB" id="A0A1S1MXX6"/>
<sequence length="602" mass="66255">MNRWLLILLTLIYLLFAKNSYAQTATLETKVNQVLTQEGLVGASWALVDGDKSTLGASGLSNQREQTKLTTQHKTHVGSITKTVMATGVLALVSAGKLQLESKVSDILPMLELVNPWRETDPVTVAHLLDHTAGIQDARFWHLVNTQAQVDSPLETVFLKDTDLLEVKVRPGSQFAYSNLGYNLLAMVIEAVTAQRYEDALQHYLLKPLKMSDSTMAFTSQAGPFKDERLTYGHLDHGQLFAAVPSYLRAAGQFTTTVADMEKFIRFLLGNGVQDGKVVVDAELLAQMGQPAEVAAYQAGLHMGGSKGLWRRDRNQTLGLCHGGNTAGFKGMLCLYPEQGKAFFVMANTDSETANYELLNKLMVEELQVASPEPITVQAYDASDWYGWYAPTIYRYGKFTYLDKIFSTYVLKPQGEQLVFGSAQSADYVLSSLGNGLYTQQQRVSPSHILMRSADGTPMISNGFNTYKMVDKLGVIGLGLSLALGLSGALYILLYGGYVFVTRFSKLTKEPLAIAFTMYLAYLLCVPFFINQSFIHIGDINAASVLLAFASVFAPVVCVIACVVHIRQKQASTLSLLALVAFVQWMVVMGYWGLIPLTLWNV</sequence>
<protein>
    <recommendedName>
        <fullName evidence="3">Beta-lactamase-related domain-containing protein</fullName>
    </recommendedName>
</protein>
<dbReference type="InterPro" id="IPR001466">
    <property type="entry name" value="Beta-lactam-related"/>
</dbReference>